<comment type="caution">
    <text evidence="2">The sequence shown here is derived from an EMBL/GenBank/DDBJ whole genome shotgun (WGS) entry which is preliminary data.</text>
</comment>
<keyword evidence="3" id="KW-1185">Reference proteome</keyword>
<proteinExistence type="predicted"/>
<organism evidence="2 3">
    <name type="scientific">Brassica carinata</name>
    <name type="common">Ethiopian mustard</name>
    <name type="synonym">Abyssinian cabbage</name>
    <dbReference type="NCBI Taxonomy" id="52824"/>
    <lineage>
        <taxon>Eukaryota</taxon>
        <taxon>Viridiplantae</taxon>
        <taxon>Streptophyta</taxon>
        <taxon>Embryophyta</taxon>
        <taxon>Tracheophyta</taxon>
        <taxon>Spermatophyta</taxon>
        <taxon>Magnoliopsida</taxon>
        <taxon>eudicotyledons</taxon>
        <taxon>Gunneridae</taxon>
        <taxon>Pentapetalae</taxon>
        <taxon>rosids</taxon>
        <taxon>malvids</taxon>
        <taxon>Brassicales</taxon>
        <taxon>Brassicaceae</taxon>
        <taxon>Brassiceae</taxon>
        <taxon>Brassica</taxon>
    </lineage>
</organism>
<name>A0A8X8ANA1_BRACI</name>
<accession>A0A8X8ANA1</accession>
<dbReference type="AlphaFoldDB" id="A0A8X8ANA1"/>
<feature type="region of interest" description="Disordered" evidence="1">
    <location>
        <begin position="72"/>
        <end position="97"/>
    </location>
</feature>
<dbReference type="EMBL" id="JAAMPC010000006">
    <property type="protein sequence ID" value="KAG2307763.1"/>
    <property type="molecule type" value="Genomic_DNA"/>
</dbReference>
<evidence type="ECO:0000256" key="1">
    <source>
        <dbReference type="SAM" id="MobiDB-lite"/>
    </source>
</evidence>
<sequence length="126" mass="13475">MHLAVSGEVNGVKSDDVPEGSAEWKIVHGHRPSLKNLEVAKVSFDLHASDSGKVSDPISPSQFTILESVNEENELEELEEGEVESEEEPQLPKGKGAGLEVVFAGKTGTKASNKDVKGTLPLGSYY</sequence>
<dbReference type="Proteomes" id="UP000886595">
    <property type="component" value="Unassembled WGS sequence"/>
</dbReference>
<protein>
    <submittedName>
        <fullName evidence="2">Uncharacterized protein</fullName>
    </submittedName>
</protein>
<evidence type="ECO:0000313" key="3">
    <source>
        <dbReference type="Proteomes" id="UP000886595"/>
    </source>
</evidence>
<evidence type="ECO:0000313" key="2">
    <source>
        <dbReference type="EMBL" id="KAG2307763.1"/>
    </source>
</evidence>
<gene>
    <name evidence="2" type="ORF">Bca52824_027511</name>
</gene>
<reference evidence="2 3" key="1">
    <citation type="submission" date="2020-02" db="EMBL/GenBank/DDBJ databases">
        <authorList>
            <person name="Ma Q."/>
            <person name="Huang Y."/>
            <person name="Song X."/>
            <person name="Pei D."/>
        </authorList>
    </citation>
    <scope>NUCLEOTIDE SEQUENCE [LARGE SCALE GENOMIC DNA]</scope>
    <source>
        <strain evidence="2">Sxm20200214</strain>
        <tissue evidence="2">Leaf</tissue>
    </source>
</reference>
<feature type="compositionally biased region" description="Acidic residues" evidence="1">
    <location>
        <begin position="72"/>
        <end position="89"/>
    </location>
</feature>